<dbReference type="GO" id="GO:0000249">
    <property type="term" value="F:C-22 sterol desaturase (NADPH) activity"/>
    <property type="evidence" value="ECO:0007669"/>
    <property type="project" value="UniProtKB-EC"/>
</dbReference>
<feature type="transmembrane region" description="Helical" evidence="9">
    <location>
        <begin position="12"/>
        <end position="38"/>
    </location>
</feature>
<evidence type="ECO:0000256" key="9">
    <source>
        <dbReference type="SAM" id="Phobius"/>
    </source>
</evidence>
<evidence type="ECO:0000256" key="1">
    <source>
        <dbReference type="ARBA" id="ARBA00001971"/>
    </source>
</evidence>
<evidence type="ECO:0000256" key="5">
    <source>
        <dbReference type="ARBA" id="ARBA00023004"/>
    </source>
</evidence>
<dbReference type="GeneID" id="22577404"/>
<dbReference type="InterPro" id="IPR002403">
    <property type="entry name" value="Cyt_P450_E_grp-IV"/>
</dbReference>
<evidence type="ECO:0000256" key="8">
    <source>
        <dbReference type="RuleBase" id="RU000461"/>
    </source>
</evidence>
<dbReference type="AlphaFoldDB" id="A0A088RWM7"/>
<dbReference type="InterPro" id="IPR036396">
    <property type="entry name" value="Cyt_P450_sf"/>
</dbReference>
<dbReference type="KEGG" id="lpan:LPMP_303510"/>
<dbReference type="PRINTS" id="PR00465">
    <property type="entry name" value="EP450IV"/>
</dbReference>
<comment type="cofactor">
    <cofactor evidence="1 7">
        <name>heme</name>
        <dbReference type="ChEBI" id="CHEBI:30413"/>
    </cofactor>
</comment>
<dbReference type="Pfam" id="PF00067">
    <property type="entry name" value="p450"/>
    <property type="match status" value="1"/>
</dbReference>
<keyword evidence="4 8" id="KW-0560">Oxidoreductase</keyword>
<dbReference type="CDD" id="cd11082">
    <property type="entry name" value="CYP61_CYP710"/>
    <property type="match status" value="1"/>
</dbReference>
<dbReference type="GO" id="GO:0004497">
    <property type="term" value="F:monooxygenase activity"/>
    <property type="evidence" value="ECO:0007669"/>
    <property type="project" value="UniProtKB-KW"/>
</dbReference>
<dbReference type="RefSeq" id="XP_010701373.1">
    <property type="nucleotide sequence ID" value="XM_010703071.1"/>
</dbReference>
<dbReference type="VEuPathDB" id="TriTrypDB:LPAL13_300040000"/>
<dbReference type="FunFam" id="1.10.630.10:FF:000021">
    <property type="entry name" value="Cytochrome P450 61"/>
    <property type="match status" value="1"/>
</dbReference>
<reference evidence="10 11" key="1">
    <citation type="journal article" date="2015" name="Sci. Rep.">
        <title>The genome of Leishmania panamensis: insights into genomics of the L. (Viannia) subgenus.</title>
        <authorList>
            <person name="Llanes A."/>
            <person name="Restrepo C.M."/>
            <person name="Vecchio G.D."/>
            <person name="Anguizola F.J."/>
            <person name="Lleonart R."/>
        </authorList>
    </citation>
    <scope>NUCLEOTIDE SEQUENCE [LARGE SCALE GENOMIC DNA]</scope>
    <source>
        <strain evidence="10 11">MHOM/PA/94/PSC-1</strain>
    </source>
</reference>
<dbReference type="GO" id="GO:0016125">
    <property type="term" value="P:sterol metabolic process"/>
    <property type="evidence" value="ECO:0007669"/>
    <property type="project" value="TreeGrafter"/>
</dbReference>
<dbReference type="PANTHER" id="PTHR24286">
    <property type="entry name" value="CYTOCHROME P450 26"/>
    <property type="match status" value="1"/>
</dbReference>
<evidence type="ECO:0000313" key="10">
    <source>
        <dbReference type="EMBL" id="AIO00573.1"/>
    </source>
</evidence>
<gene>
    <name evidence="10" type="ORF">LPMP_303510</name>
</gene>
<evidence type="ECO:0000256" key="3">
    <source>
        <dbReference type="ARBA" id="ARBA00022723"/>
    </source>
</evidence>
<organism evidence="10 11">
    <name type="scientific">Leishmania panamensis</name>
    <dbReference type="NCBI Taxonomy" id="5679"/>
    <lineage>
        <taxon>Eukaryota</taxon>
        <taxon>Discoba</taxon>
        <taxon>Euglenozoa</taxon>
        <taxon>Kinetoplastea</taxon>
        <taxon>Metakinetoplastina</taxon>
        <taxon>Trypanosomatida</taxon>
        <taxon>Trypanosomatidae</taxon>
        <taxon>Leishmaniinae</taxon>
        <taxon>Leishmania</taxon>
        <taxon>Leishmania guyanensis species complex</taxon>
    </lineage>
</organism>
<dbReference type="OrthoDB" id="1372046at2759"/>
<evidence type="ECO:0000256" key="6">
    <source>
        <dbReference type="ARBA" id="ARBA00039038"/>
    </source>
</evidence>
<dbReference type="InterPro" id="IPR001128">
    <property type="entry name" value="Cyt_P450"/>
</dbReference>
<keyword evidence="8" id="KW-0503">Monooxygenase</keyword>
<protein>
    <recommendedName>
        <fullName evidence="6">sterol 22-desaturase</fullName>
        <ecNumber evidence="6">1.14.19.41</ecNumber>
    </recommendedName>
</protein>
<dbReference type="SUPFAM" id="SSF48264">
    <property type="entry name" value="Cytochrome P450"/>
    <property type="match status" value="1"/>
</dbReference>
<name>A0A088RWM7_LEIPA</name>
<dbReference type="GO" id="GO:0005506">
    <property type="term" value="F:iron ion binding"/>
    <property type="evidence" value="ECO:0007669"/>
    <property type="project" value="InterPro"/>
</dbReference>
<dbReference type="Proteomes" id="UP000063063">
    <property type="component" value="Chromosome 30"/>
</dbReference>
<keyword evidence="5 7" id="KW-0408">Iron</keyword>
<dbReference type="eggNOG" id="KOG0157">
    <property type="taxonomic scope" value="Eukaryota"/>
</dbReference>
<dbReference type="GO" id="GO:0020037">
    <property type="term" value="F:heme binding"/>
    <property type="evidence" value="ECO:0007669"/>
    <property type="project" value="InterPro"/>
</dbReference>
<evidence type="ECO:0000256" key="7">
    <source>
        <dbReference type="PIRSR" id="PIRSR602403-1"/>
    </source>
</evidence>
<dbReference type="EMBL" id="CP009399">
    <property type="protein sequence ID" value="AIO00573.1"/>
    <property type="molecule type" value="Genomic_DNA"/>
</dbReference>
<sequence>MAAFSRLLGVQLPYVVEVVIFLTLAYATAHAFTSIMFARIHKFKMAGPLTATPFLGGVVTMIKDPYSFWERQRQYDPHGYSWLAILTQFVVFVTRTDLCHKIFAINGEDTLSLQLHPSGKVILGDNNIAFQSGPGHKALRSSFMNLFTTKALSLYLPIQEHLIHEHIGRWVKDYPWGGTPEEMRTHIRELNCETSQTVFLGEHLHNRTEFTHNYNTITHGFLSAPVYLPGTALYKAVQARKLAMVELQAAVRRSKARMAKPDAEPHCLLDFWTATVMEKVKEAEDEGEDAPAYASDHAMADTMLDFLFASQDASTASLTMITATMADHPEILERVRKEQDRLRPNNEPLTYDLVQEMTFTRQCVMEQLRLFPPAPMVPMKVHSDFQLDAKTVVPKGSMIIPSLVACCREGFTNPDTYDPDRMSAERQEDRKFAKQFIPFGVGPHRCVGYNYAINHLTVYLALIAHHAEWQRIRTPNSDKILYLPTLYPHDCLLTWRYRGGMEPKVEKVM</sequence>
<evidence type="ECO:0000313" key="11">
    <source>
        <dbReference type="Proteomes" id="UP000063063"/>
    </source>
</evidence>
<dbReference type="Gene3D" id="1.10.630.10">
    <property type="entry name" value="Cytochrome P450"/>
    <property type="match status" value="1"/>
</dbReference>
<evidence type="ECO:0000256" key="2">
    <source>
        <dbReference type="ARBA" id="ARBA00010617"/>
    </source>
</evidence>
<dbReference type="PANTHER" id="PTHR24286:SF228">
    <property type="entry name" value="C-22 STEROL DESATURASE ERG5"/>
    <property type="match status" value="1"/>
</dbReference>
<dbReference type="EC" id="1.14.19.41" evidence="6"/>
<keyword evidence="9" id="KW-1133">Transmembrane helix</keyword>
<dbReference type="PROSITE" id="PS00086">
    <property type="entry name" value="CYTOCHROME_P450"/>
    <property type="match status" value="1"/>
</dbReference>
<keyword evidence="9" id="KW-0812">Transmembrane</keyword>
<proteinExistence type="inferred from homology"/>
<accession>A0A088RWM7</accession>
<comment type="similarity">
    <text evidence="2 8">Belongs to the cytochrome P450 family.</text>
</comment>
<keyword evidence="7 8" id="KW-0349">Heme</keyword>
<dbReference type="InterPro" id="IPR017972">
    <property type="entry name" value="Cyt_P450_CS"/>
</dbReference>
<keyword evidence="11" id="KW-1185">Reference proteome</keyword>
<keyword evidence="9" id="KW-0472">Membrane</keyword>
<keyword evidence="3 7" id="KW-0479">Metal-binding</keyword>
<evidence type="ECO:0000256" key="4">
    <source>
        <dbReference type="ARBA" id="ARBA00023002"/>
    </source>
</evidence>
<feature type="binding site" description="axial binding residue" evidence="7">
    <location>
        <position position="446"/>
    </location>
    <ligand>
        <name>heme</name>
        <dbReference type="ChEBI" id="CHEBI:30413"/>
    </ligand>
    <ligandPart>
        <name>Fe</name>
        <dbReference type="ChEBI" id="CHEBI:18248"/>
    </ligandPart>
</feature>
<dbReference type="VEuPathDB" id="TriTrypDB:LPMP_303510"/>